<proteinExistence type="predicted"/>
<gene>
    <name evidence="1" type="ORF">GMJLKIPL_1644</name>
</gene>
<dbReference type="Proteomes" id="UP001055153">
    <property type="component" value="Unassembled WGS sequence"/>
</dbReference>
<evidence type="ECO:0000313" key="1">
    <source>
        <dbReference type="EMBL" id="GJD99726.1"/>
    </source>
</evidence>
<protein>
    <submittedName>
        <fullName evidence="1">Uncharacterized protein</fullName>
    </submittedName>
</protein>
<name>A0ABQ4S947_9HYPH</name>
<reference evidence="1" key="2">
    <citation type="submission" date="2021-08" db="EMBL/GenBank/DDBJ databases">
        <authorList>
            <person name="Tani A."/>
            <person name="Ola A."/>
            <person name="Ogura Y."/>
            <person name="Katsura K."/>
            <person name="Hayashi T."/>
        </authorList>
    </citation>
    <scope>NUCLEOTIDE SEQUENCE</scope>
    <source>
        <strain evidence="1">DSM 17168</strain>
    </source>
</reference>
<evidence type="ECO:0000313" key="2">
    <source>
        <dbReference type="Proteomes" id="UP001055153"/>
    </source>
</evidence>
<comment type="caution">
    <text evidence="1">The sequence shown here is derived from an EMBL/GenBank/DDBJ whole genome shotgun (WGS) entry which is preliminary data.</text>
</comment>
<keyword evidence="2" id="KW-1185">Reference proteome</keyword>
<sequence length="72" mass="7911">MTDLLDQAVATARSLSPDMQDEIARQVLAYAGEVQPIYRVTPDEDAEQDEADAAEARGDCATEDELRAIWAK</sequence>
<reference evidence="1" key="1">
    <citation type="journal article" date="2021" name="Front. Microbiol.">
        <title>Comprehensive Comparative Genomics and Phenotyping of Methylobacterium Species.</title>
        <authorList>
            <person name="Alessa O."/>
            <person name="Ogura Y."/>
            <person name="Fujitani Y."/>
            <person name="Takami H."/>
            <person name="Hayashi T."/>
            <person name="Sahin N."/>
            <person name="Tani A."/>
        </authorList>
    </citation>
    <scope>NUCLEOTIDE SEQUENCE</scope>
    <source>
        <strain evidence="1">DSM 17168</strain>
    </source>
</reference>
<organism evidence="1 2">
    <name type="scientific">Methylobacterium isbiliense</name>
    <dbReference type="NCBI Taxonomy" id="315478"/>
    <lineage>
        <taxon>Bacteria</taxon>
        <taxon>Pseudomonadati</taxon>
        <taxon>Pseudomonadota</taxon>
        <taxon>Alphaproteobacteria</taxon>
        <taxon>Hyphomicrobiales</taxon>
        <taxon>Methylobacteriaceae</taxon>
        <taxon>Methylobacterium</taxon>
    </lineage>
</organism>
<accession>A0ABQ4S947</accession>
<dbReference type="EMBL" id="BPQQ01000018">
    <property type="protein sequence ID" value="GJD99726.1"/>
    <property type="molecule type" value="Genomic_DNA"/>
</dbReference>
<dbReference type="RefSeq" id="WP_238234610.1">
    <property type="nucleotide sequence ID" value="NZ_BPQQ01000018.1"/>
</dbReference>